<feature type="compositionally biased region" description="Low complexity" evidence="10">
    <location>
        <begin position="509"/>
        <end position="542"/>
    </location>
</feature>
<comment type="caution">
    <text evidence="13">The sequence shown here is derived from an EMBL/GenBank/DDBJ whole genome shotgun (WGS) entry which is preliminary data.</text>
</comment>
<comment type="similarity">
    <text evidence="1">Belongs to the protein kinase superfamily. STE Ser/Thr protein kinase family. STE20 subfamily.</text>
</comment>
<evidence type="ECO:0000256" key="9">
    <source>
        <dbReference type="PROSITE-ProRule" id="PRU10141"/>
    </source>
</evidence>
<dbReference type="InterPro" id="IPR000719">
    <property type="entry name" value="Prot_kinase_dom"/>
</dbReference>
<dbReference type="Proteomes" id="UP000286715">
    <property type="component" value="Unassembled WGS sequence"/>
</dbReference>
<dbReference type="InterPro" id="IPR011871">
    <property type="entry name" value="Fib_succ_major"/>
</dbReference>
<sequence length="723" mass="80124">MKVGEVIANRYELVAKLGSGGFGAVWKAKDRLAGNIEVAIKIYAHETGLDDTALAQFQKEYTLVMDLHHPNLLTAKHFDIWENRPFLIFPLMTGGSLYQKILNSDGLSEDEIAQVLYQVADGLSYLHENDVIHQDVKPDNVLIDSKGRYLLTDFGISSRMRSTLRRATGVQNSKTVSFAPPERFGSNQQIVPEGDIFSLGVMVYEMATTSLPWMGMGGMHLMPQSELPTLPERYSAGLNALMGAMLNYYPSKRPTAQQIKAVAAHYLERGIWKVDDILKTPQSGSQQMHFGRATSVFEPTDSSISQKSTGSSEKKTVISSPIAAEDRSINGDQKNQDFQTHHSKPKGRKAMMAAIIAVVVLVGALVGWIKYNKAQEIKQFETLKANVSQLIASKQFKNAYFYTDSLLALSNYRNSDELKSLQQLALDSMAENFKKSQVLYRLSFIIQDKEDMKSHLEDLLKFTINHDTIEKYKKILADISIDASEKLTPPDQLFGDNKQKPESTATRKPSAQASSTSAPAVASSPNRSTVAPAPSSASASSTSSDILTFFDDKGATITAFKVGRLYWMVTRSNPTVLRNGSLIRQITDREEWNSTLAPAYYLHNGTYLYNGIATNGGKICPEGWRLPTQSDWESLIKSLNSSPSDLLDHRKFGLKTVGYRGADGQMKEGGYAFFWVADQAAANSGGKFAIYLSVGDGKVYYDYERLMGDWGHTGLQCRCVKEI</sequence>
<feature type="compositionally biased region" description="Polar residues" evidence="10">
    <location>
        <begin position="300"/>
        <end position="311"/>
    </location>
</feature>
<evidence type="ECO:0000256" key="10">
    <source>
        <dbReference type="SAM" id="MobiDB-lite"/>
    </source>
</evidence>
<feature type="region of interest" description="Disordered" evidence="10">
    <location>
        <begin position="297"/>
        <end position="345"/>
    </location>
</feature>
<evidence type="ECO:0000256" key="11">
    <source>
        <dbReference type="SAM" id="Phobius"/>
    </source>
</evidence>
<comment type="catalytic activity">
    <reaction evidence="7">
        <text>L-threonyl-[protein] + ATP = O-phospho-L-threonyl-[protein] + ADP + H(+)</text>
        <dbReference type="Rhea" id="RHEA:46608"/>
        <dbReference type="Rhea" id="RHEA-COMP:11060"/>
        <dbReference type="Rhea" id="RHEA-COMP:11605"/>
        <dbReference type="ChEBI" id="CHEBI:15378"/>
        <dbReference type="ChEBI" id="CHEBI:30013"/>
        <dbReference type="ChEBI" id="CHEBI:30616"/>
        <dbReference type="ChEBI" id="CHEBI:61977"/>
        <dbReference type="ChEBI" id="CHEBI:456216"/>
        <dbReference type="EC" id="2.7.11.1"/>
    </reaction>
</comment>
<dbReference type="AlphaFoldDB" id="A0A401XIN7"/>
<name>A0A401XIN7_9FLAO</name>
<organism evidence="13 14">
    <name type="scientific">Thermaurantimonas aggregans</name>
    <dbReference type="NCBI Taxonomy" id="2173829"/>
    <lineage>
        <taxon>Bacteria</taxon>
        <taxon>Pseudomonadati</taxon>
        <taxon>Bacteroidota</taxon>
        <taxon>Flavobacteriia</taxon>
        <taxon>Flavobacteriales</taxon>
        <taxon>Schleiferiaceae</taxon>
        <taxon>Thermaurantimonas</taxon>
    </lineage>
</organism>
<keyword evidence="2" id="KW-0723">Serine/threonine-protein kinase</keyword>
<evidence type="ECO:0000256" key="1">
    <source>
        <dbReference type="ARBA" id="ARBA00008874"/>
    </source>
</evidence>
<dbReference type="InterPro" id="IPR011009">
    <property type="entry name" value="Kinase-like_dom_sf"/>
</dbReference>
<keyword evidence="3" id="KW-0808">Transferase</keyword>
<dbReference type="GO" id="GO:0005524">
    <property type="term" value="F:ATP binding"/>
    <property type="evidence" value="ECO:0007669"/>
    <property type="project" value="UniProtKB-UniRule"/>
</dbReference>
<feature type="region of interest" description="Disordered" evidence="10">
    <location>
        <begin position="488"/>
        <end position="542"/>
    </location>
</feature>
<dbReference type="Pfam" id="PF09603">
    <property type="entry name" value="Fib_succ_major"/>
    <property type="match status" value="1"/>
</dbReference>
<evidence type="ECO:0000256" key="8">
    <source>
        <dbReference type="ARBA" id="ARBA00048679"/>
    </source>
</evidence>
<keyword evidence="11" id="KW-0812">Transmembrane</keyword>
<evidence type="ECO:0000256" key="3">
    <source>
        <dbReference type="ARBA" id="ARBA00022679"/>
    </source>
</evidence>
<keyword evidence="5" id="KW-0418">Kinase</keyword>
<protein>
    <recommendedName>
        <fullName evidence="12">Protein kinase domain-containing protein</fullName>
    </recommendedName>
</protein>
<dbReference type="InterPro" id="IPR008271">
    <property type="entry name" value="Ser/Thr_kinase_AS"/>
</dbReference>
<reference evidence="13 14" key="1">
    <citation type="submission" date="2018-11" db="EMBL/GenBank/DDBJ databases">
        <title>Schleiferia aggregans sp. nov., a moderately thermophilic heterotrophic bacterium isolated from microbial mats at a terrestrial hot spring.</title>
        <authorList>
            <person name="Iino T."/>
            <person name="Ohkuma M."/>
            <person name="Haruta S."/>
        </authorList>
    </citation>
    <scope>NUCLEOTIDE SEQUENCE [LARGE SCALE GENOMIC DNA]</scope>
    <source>
        <strain evidence="13 14">LA</strain>
    </source>
</reference>
<proteinExistence type="inferred from homology"/>
<dbReference type="SMART" id="SM00220">
    <property type="entry name" value="S_TKc"/>
    <property type="match status" value="1"/>
</dbReference>
<dbReference type="EMBL" id="BHZE01000002">
    <property type="protein sequence ID" value="GCD76879.1"/>
    <property type="molecule type" value="Genomic_DNA"/>
</dbReference>
<feature type="transmembrane region" description="Helical" evidence="11">
    <location>
        <begin position="350"/>
        <end position="369"/>
    </location>
</feature>
<dbReference type="RefSeq" id="WP_124396945.1">
    <property type="nucleotide sequence ID" value="NZ_BHZE01000002.1"/>
</dbReference>
<dbReference type="Gene3D" id="1.10.510.10">
    <property type="entry name" value="Transferase(Phosphotransferase) domain 1"/>
    <property type="match status" value="1"/>
</dbReference>
<dbReference type="GO" id="GO:0004674">
    <property type="term" value="F:protein serine/threonine kinase activity"/>
    <property type="evidence" value="ECO:0007669"/>
    <property type="project" value="UniProtKB-KW"/>
</dbReference>
<dbReference type="GO" id="GO:0005737">
    <property type="term" value="C:cytoplasm"/>
    <property type="evidence" value="ECO:0007669"/>
    <property type="project" value="TreeGrafter"/>
</dbReference>
<dbReference type="SUPFAM" id="SSF56112">
    <property type="entry name" value="Protein kinase-like (PK-like)"/>
    <property type="match status" value="1"/>
</dbReference>
<evidence type="ECO:0000256" key="5">
    <source>
        <dbReference type="ARBA" id="ARBA00022777"/>
    </source>
</evidence>
<dbReference type="InterPro" id="IPR050629">
    <property type="entry name" value="STE20/SPS1-PAK"/>
</dbReference>
<dbReference type="InterPro" id="IPR017441">
    <property type="entry name" value="Protein_kinase_ATP_BS"/>
</dbReference>
<accession>A0A401XIN7</accession>
<gene>
    <name evidence="13" type="ORF">JCM31826_03610</name>
</gene>
<comment type="catalytic activity">
    <reaction evidence="8">
        <text>L-seryl-[protein] + ATP = O-phospho-L-seryl-[protein] + ADP + H(+)</text>
        <dbReference type="Rhea" id="RHEA:17989"/>
        <dbReference type="Rhea" id="RHEA-COMP:9863"/>
        <dbReference type="Rhea" id="RHEA-COMP:11604"/>
        <dbReference type="ChEBI" id="CHEBI:15378"/>
        <dbReference type="ChEBI" id="CHEBI:29999"/>
        <dbReference type="ChEBI" id="CHEBI:30616"/>
        <dbReference type="ChEBI" id="CHEBI:83421"/>
        <dbReference type="ChEBI" id="CHEBI:456216"/>
        <dbReference type="EC" id="2.7.11.1"/>
    </reaction>
</comment>
<evidence type="ECO:0000256" key="7">
    <source>
        <dbReference type="ARBA" id="ARBA00047899"/>
    </source>
</evidence>
<dbReference type="PROSITE" id="PS50011">
    <property type="entry name" value="PROTEIN_KINASE_DOM"/>
    <property type="match status" value="1"/>
</dbReference>
<keyword evidence="6 9" id="KW-0067">ATP-binding</keyword>
<evidence type="ECO:0000313" key="14">
    <source>
        <dbReference type="Proteomes" id="UP000286715"/>
    </source>
</evidence>
<dbReference type="PANTHER" id="PTHR48012">
    <property type="entry name" value="STERILE20-LIKE KINASE, ISOFORM B-RELATED"/>
    <property type="match status" value="1"/>
</dbReference>
<evidence type="ECO:0000256" key="4">
    <source>
        <dbReference type="ARBA" id="ARBA00022741"/>
    </source>
</evidence>
<keyword evidence="14" id="KW-1185">Reference proteome</keyword>
<dbReference type="Pfam" id="PF00069">
    <property type="entry name" value="Pkinase"/>
    <property type="match status" value="1"/>
</dbReference>
<dbReference type="OrthoDB" id="9813021at2"/>
<dbReference type="PANTHER" id="PTHR48012:SF10">
    <property type="entry name" value="FI20177P1"/>
    <property type="match status" value="1"/>
</dbReference>
<dbReference type="PROSITE" id="PS00108">
    <property type="entry name" value="PROTEIN_KINASE_ST"/>
    <property type="match status" value="1"/>
</dbReference>
<evidence type="ECO:0000313" key="13">
    <source>
        <dbReference type="EMBL" id="GCD76879.1"/>
    </source>
</evidence>
<keyword evidence="11" id="KW-1133">Transmembrane helix</keyword>
<keyword evidence="11" id="KW-0472">Membrane</keyword>
<evidence type="ECO:0000256" key="2">
    <source>
        <dbReference type="ARBA" id="ARBA00022527"/>
    </source>
</evidence>
<feature type="domain" description="Protein kinase" evidence="12">
    <location>
        <begin position="11"/>
        <end position="267"/>
    </location>
</feature>
<evidence type="ECO:0000259" key="12">
    <source>
        <dbReference type="PROSITE" id="PS50011"/>
    </source>
</evidence>
<dbReference type="CDD" id="cd14014">
    <property type="entry name" value="STKc_PknB_like"/>
    <property type="match status" value="1"/>
</dbReference>
<dbReference type="PROSITE" id="PS00107">
    <property type="entry name" value="PROTEIN_KINASE_ATP"/>
    <property type="match status" value="1"/>
</dbReference>
<keyword evidence="4 9" id="KW-0547">Nucleotide-binding</keyword>
<feature type="binding site" evidence="9">
    <location>
        <position position="41"/>
    </location>
    <ligand>
        <name>ATP</name>
        <dbReference type="ChEBI" id="CHEBI:30616"/>
    </ligand>
</feature>
<evidence type="ECO:0000256" key="6">
    <source>
        <dbReference type="ARBA" id="ARBA00022840"/>
    </source>
</evidence>